<dbReference type="SUPFAM" id="SSF57716">
    <property type="entry name" value="Glucocorticoid receptor-like (DNA-binding domain)"/>
    <property type="match status" value="1"/>
</dbReference>
<dbReference type="STRING" id="299467.A0A443S928"/>
<feature type="domain" description="NR LBD" evidence="12">
    <location>
        <begin position="144"/>
        <end position="379"/>
    </location>
</feature>
<keyword evidence="5 9" id="KW-0238">DNA-binding</keyword>
<dbReference type="Pfam" id="PF00105">
    <property type="entry name" value="zf-C4"/>
    <property type="match status" value="1"/>
</dbReference>
<evidence type="ECO:0000313" key="14">
    <source>
        <dbReference type="Proteomes" id="UP000288716"/>
    </source>
</evidence>
<dbReference type="SMART" id="SM00399">
    <property type="entry name" value="ZnF_C4"/>
    <property type="match status" value="1"/>
</dbReference>
<dbReference type="InterPro" id="IPR000536">
    <property type="entry name" value="Nucl_hrmn_rcpt_lig-bd"/>
</dbReference>
<evidence type="ECO:0000256" key="3">
    <source>
        <dbReference type="ARBA" id="ARBA00022833"/>
    </source>
</evidence>
<dbReference type="GO" id="GO:0000122">
    <property type="term" value="P:negative regulation of transcription by RNA polymerase II"/>
    <property type="evidence" value="ECO:0007669"/>
    <property type="project" value="TreeGrafter"/>
</dbReference>
<keyword evidence="2 9" id="KW-0863">Zinc-finger</keyword>
<evidence type="ECO:0000256" key="4">
    <source>
        <dbReference type="ARBA" id="ARBA00023015"/>
    </source>
</evidence>
<feature type="domain" description="Nuclear receptor" evidence="11">
    <location>
        <begin position="14"/>
        <end position="91"/>
    </location>
</feature>
<proteinExistence type="inferred from homology"/>
<dbReference type="GO" id="GO:0030154">
    <property type="term" value="P:cell differentiation"/>
    <property type="evidence" value="ECO:0007669"/>
    <property type="project" value="TreeGrafter"/>
</dbReference>
<reference evidence="13 14" key="1">
    <citation type="journal article" date="2018" name="Gigascience">
        <title>Genomes of trombidid mites reveal novel predicted allergens and laterally-transferred genes associated with secondary metabolism.</title>
        <authorList>
            <person name="Dong X."/>
            <person name="Chaisiri K."/>
            <person name="Xia D."/>
            <person name="Armstrong S.D."/>
            <person name="Fang Y."/>
            <person name="Donnelly M.J."/>
            <person name="Kadowaki T."/>
            <person name="McGarry J.W."/>
            <person name="Darby A.C."/>
            <person name="Makepeace B.L."/>
        </authorList>
    </citation>
    <scope>NUCLEOTIDE SEQUENCE [LARGE SCALE GENOMIC DNA]</scope>
    <source>
        <strain evidence="13">UoL-UT</strain>
    </source>
</reference>
<dbReference type="InterPro" id="IPR001723">
    <property type="entry name" value="Nuclear_hrmn_rcpt"/>
</dbReference>
<dbReference type="GO" id="GO:0000978">
    <property type="term" value="F:RNA polymerase II cis-regulatory region sequence-specific DNA binding"/>
    <property type="evidence" value="ECO:0007669"/>
    <property type="project" value="TreeGrafter"/>
</dbReference>
<dbReference type="PROSITE" id="PS51843">
    <property type="entry name" value="NR_LBD"/>
    <property type="match status" value="1"/>
</dbReference>
<evidence type="ECO:0000259" key="11">
    <source>
        <dbReference type="PROSITE" id="PS51030"/>
    </source>
</evidence>
<evidence type="ECO:0000256" key="6">
    <source>
        <dbReference type="ARBA" id="ARBA00023163"/>
    </source>
</evidence>
<comment type="caution">
    <text evidence="13">The sequence shown here is derived from an EMBL/GenBank/DDBJ whole genome shotgun (WGS) entry which is preliminary data.</text>
</comment>
<dbReference type="InterPro" id="IPR035500">
    <property type="entry name" value="NHR-like_dom_sf"/>
</dbReference>
<organism evidence="13 14">
    <name type="scientific">Leptotrombidium deliense</name>
    <dbReference type="NCBI Taxonomy" id="299467"/>
    <lineage>
        <taxon>Eukaryota</taxon>
        <taxon>Metazoa</taxon>
        <taxon>Ecdysozoa</taxon>
        <taxon>Arthropoda</taxon>
        <taxon>Chelicerata</taxon>
        <taxon>Arachnida</taxon>
        <taxon>Acari</taxon>
        <taxon>Acariformes</taxon>
        <taxon>Trombidiformes</taxon>
        <taxon>Prostigmata</taxon>
        <taxon>Anystina</taxon>
        <taxon>Parasitengona</taxon>
        <taxon>Trombiculoidea</taxon>
        <taxon>Trombiculidae</taxon>
        <taxon>Leptotrombidium</taxon>
    </lineage>
</organism>
<evidence type="ECO:0000256" key="7">
    <source>
        <dbReference type="ARBA" id="ARBA00023170"/>
    </source>
</evidence>
<evidence type="ECO:0000256" key="10">
    <source>
        <dbReference type="SAM" id="MobiDB-lite"/>
    </source>
</evidence>
<keyword evidence="8 9" id="KW-0539">Nucleus</keyword>
<dbReference type="GO" id="GO:0008270">
    <property type="term" value="F:zinc ion binding"/>
    <property type="evidence" value="ECO:0007669"/>
    <property type="project" value="UniProtKB-KW"/>
</dbReference>
<dbReference type="InterPro" id="IPR001628">
    <property type="entry name" value="Znf_hrmn_rcpt"/>
</dbReference>
<keyword evidence="3 9" id="KW-0862">Zinc</keyword>
<dbReference type="VEuPathDB" id="VectorBase:LDEU007964"/>
<comment type="similarity">
    <text evidence="9">Belongs to the nuclear hormone receptor family.</text>
</comment>
<dbReference type="AlphaFoldDB" id="A0A443S928"/>
<keyword evidence="14" id="KW-1185">Reference proteome</keyword>
<protein>
    <submittedName>
        <fullName evidence="13">Vitamin D3 receptor B-like protein</fullName>
    </submittedName>
</protein>
<keyword evidence="1 9" id="KW-0479">Metal-binding</keyword>
<dbReference type="PANTHER" id="PTHR24082">
    <property type="entry name" value="NUCLEAR HORMONE RECEPTOR"/>
    <property type="match status" value="1"/>
</dbReference>
<evidence type="ECO:0000256" key="2">
    <source>
        <dbReference type="ARBA" id="ARBA00022771"/>
    </source>
</evidence>
<evidence type="ECO:0000256" key="8">
    <source>
        <dbReference type="ARBA" id="ARBA00023242"/>
    </source>
</evidence>
<feature type="compositionally biased region" description="Low complexity" evidence="10">
    <location>
        <begin position="414"/>
        <end position="427"/>
    </location>
</feature>
<dbReference type="SUPFAM" id="SSF48508">
    <property type="entry name" value="Nuclear receptor ligand-binding domain"/>
    <property type="match status" value="1"/>
</dbReference>
<dbReference type="Gene3D" id="3.30.50.10">
    <property type="entry name" value="Erythroid Transcription Factor GATA-1, subunit A"/>
    <property type="match status" value="1"/>
</dbReference>
<dbReference type="InterPro" id="IPR013088">
    <property type="entry name" value="Znf_NHR/GATA"/>
</dbReference>
<dbReference type="PRINTS" id="PR00398">
    <property type="entry name" value="STRDHORMONER"/>
</dbReference>
<dbReference type="GO" id="GO:0045944">
    <property type="term" value="P:positive regulation of transcription by RNA polymerase II"/>
    <property type="evidence" value="ECO:0007669"/>
    <property type="project" value="TreeGrafter"/>
</dbReference>
<keyword evidence="4 9" id="KW-0805">Transcription regulation</keyword>
<evidence type="ECO:0000256" key="1">
    <source>
        <dbReference type="ARBA" id="ARBA00022723"/>
    </source>
</evidence>
<dbReference type="InterPro" id="IPR050234">
    <property type="entry name" value="Nuclear_hormone_rcpt_NR1"/>
</dbReference>
<dbReference type="Gene3D" id="1.10.565.10">
    <property type="entry name" value="Retinoid X Receptor"/>
    <property type="match status" value="1"/>
</dbReference>
<keyword evidence="7 9" id="KW-0675">Receptor</keyword>
<dbReference type="GO" id="GO:0005634">
    <property type="term" value="C:nucleus"/>
    <property type="evidence" value="ECO:0007669"/>
    <property type="project" value="UniProtKB-SubCell"/>
</dbReference>
<dbReference type="SMART" id="SM00430">
    <property type="entry name" value="HOLI"/>
    <property type="match status" value="1"/>
</dbReference>
<dbReference type="Pfam" id="PF00104">
    <property type="entry name" value="Hormone_recep"/>
    <property type="match status" value="1"/>
</dbReference>
<evidence type="ECO:0000259" key="12">
    <source>
        <dbReference type="PROSITE" id="PS51843"/>
    </source>
</evidence>
<dbReference type="EMBL" id="NCKV01005420">
    <property type="protein sequence ID" value="RWS24076.1"/>
    <property type="molecule type" value="Genomic_DNA"/>
</dbReference>
<gene>
    <name evidence="13" type="ORF">B4U80_03451</name>
</gene>
<keyword evidence="6 9" id="KW-0804">Transcription</keyword>
<dbReference type="PROSITE" id="PS51030">
    <property type="entry name" value="NUCLEAR_REC_DBD_2"/>
    <property type="match status" value="1"/>
</dbReference>
<feature type="region of interest" description="Disordered" evidence="10">
    <location>
        <begin position="407"/>
        <end position="427"/>
    </location>
</feature>
<dbReference type="PROSITE" id="PS00031">
    <property type="entry name" value="NUCLEAR_REC_DBD_1"/>
    <property type="match status" value="1"/>
</dbReference>
<dbReference type="Proteomes" id="UP000288716">
    <property type="component" value="Unassembled WGS sequence"/>
</dbReference>
<dbReference type="PANTHER" id="PTHR24082:SF482">
    <property type="entry name" value="NUCLEAR RECEPTOR"/>
    <property type="match status" value="1"/>
</dbReference>
<accession>A0A443S928</accession>
<comment type="subcellular location">
    <subcellularLocation>
        <location evidence="9">Nucleus</location>
    </subcellularLocation>
</comment>
<evidence type="ECO:0000256" key="9">
    <source>
        <dbReference type="RuleBase" id="RU004334"/>
    </source>
</evidence>
<sequence>MVGPSVAQLSSRPIKICGVCGDRAKSYHFGGISCDSCKAFFRRSVQNDAYKNFHCPYEGECDITIMSRKCCQHCRFQKCISIGMEKSWVMTEEERLQMLKSRLEKRQKQDVKDTCKTQIFEESRRHKYDFEPDISVINNYLTDAEINLIESVINEYLKSCKEISFNEELNISKLPRNRTEILDMFFTAIQQFALFAQRFKTFKEISTADQEVLLRGGVLELCFVRGAFLFDVHSQSWPQSKSQTTACTRPFLAASDLKPLIRDDLIEKHMRFIRIIKDIDVDESTVMLLCVIILLSPDRMGLSDSHIISKQQEYFLILLRKYMNWRYSERISSILYPKLLLTLPELRELSEGHTDYHLWLCREELEEIQSRLSSLRLDPVNTQSCNESSKSPFVSWTLRANLQKRASSYDEELSTSSESSDKLLASD</sequence>
<name>A0A443S928_9ACAR</name>
<evidence type="ECO:0000313" key="13">
    <source>
        <dbReference type="EMBL" id="RWS24076.1"/>
    </source>
</evidence>
<dbReference type="PRINTS" id="PR00047">
    <property type="entry name" value="STROIDFINGER"/>
</dbReference>
<dbReference type="OrthoDB" id="6159439at2759"/>
<evidence type="ECO:0000256" key="5">
    <source>
        <dbReference type="ARBA" id="ARBA00023125"/>
    </source>
</evidence>
<dbReference type="GO" id="GO:0004879">
    <property type="term" value="F:nuclear receptor activity"/>
    <property type="evidence" value="ECO:0007669"/>
    <property type="project" value="TreeGrafter"/>
</dbReference>